<reference evidence="2 3" key="1">
    <citation type="submission" date="2016-07" db="EMBL/GenBank/DDBJ databases">
        <title>Multiple horizontal gene transfer events from other fungi enriched the ability of initially mycotrophic Trichoderma (Ascomycota) to feed on dead plant biomass.</title>
        <authorList>
            <consortium name="DOE Joint Genome Institute"/>
            <person name="Aerts A."/>
            <person name="Atanasova L."/>
            <person name="Chenthamara K."/>
            <person name="Zhang J."/>
            <person name="Grujic M."/>
            <person name="Henrissat B."/>
            <person name="Kuo A."/>
            <person name="Salamov A."/>
            <person name="Lipzen A."/>
            <person name="Labutti K."/>
            <person name="Barry K."/>
            <person name="Miao Y."/>
            <person name="Rahimi M.J."/>
            <person name="Shen Q."/>
            <person name="Grigoriev I.V."/>
            <person name="Kubicek C.P."/>
            <person name="Druzhinina I.S."/>
        </authorList>
    </citation>
    <scope>NUCLEOTIDE SEQUENCE [LARGE SCALE GENOMIC DNA]</scope>
    <source>
        <strain evidence="2 3">CBS 226.95</strain>
    </source>
</reference>
<feature type="compositionally biased region" description="Polar residues" evidence="1">
    <location>
        <begin position="28"/>
        <end position="38"/>
    </location>
</feature>
<feature type="region of interest" description="Disordered" evidence="1">
    <location>
        <begin position="25"/>
        <end position="45"/>
    </location>
</feature>
<dbReference type="EMBL" id="KZ679676">
    <property type="protein sequence ID" value="PTB58887.1"/>
    <property type="molecule type" value="Genomic_DNA"/>
</dbReference>
<accession>A0A2T4APA1</accession>
<name>A0A2T4APA1_TRIHA</name>
<dbReference type="RefSeq" id="XP_024778564.1">
    <property type="nucleotide sequence ID" value="XM_024920297.1"/>
</dbReference>
<evidence type="ECO:0000313" key="3">
    <source>
        <dbReference type="Proteomes" id="UP000241690"/>
    </source>
</evidence>
<sequence>MDNGGQFYKLSEWTSLWLCRATDHGSEKNQTQQSPKQSKATKKTAQPLGAVVLDGISCSKIGNRRVRVNAALGQKQKVSGRAAAGANHAAWLGSGSGVSECVDPGLMISRANQRLLVAFHHAERAKGMLSRSHFLLGGSDEKSGF</sequence>
<gene>
    <name evidence="2" type="ORF">M431DRAFT_516063</name>
</gene>
<protein>
    <submittedName>
        <fullName evidence="2">Uncharacterized protein</fullName>
    </submittedName>
</protein>
<dbReference type="Proteomes" id="UP000241690">
    <property type="component" value="Unassembled WGS sequence"/>
</dbReference>
<dbReference type="AlphaFoldDB" id="A0A2T4APA1"/>
<evidence type="ECO:0000256" key="1">
    <source>
        <dbReference type="SAM" id="MobiDB-lite"/>
    </source>
</evidence>
<organism evidence="2 3">
    <name type="scientific">Trichoderma harzianum CBS 226.95</name>
    <dbReference type="NCBI Taxonomy" id="983964"/>
    <lineage>
        <taxon>Eukaryota</taxon>
        <taxon>Fungi</taxon>
        <taxon>Dikarya</taxon>
        <taxon>Ascomycota</taxon>
        <taxon>Pezizomycotina</taxon>
        <taxon>Sordariomycetes</taxon>
        <taxon>Hypocreomycetidae</taxon>
        <taxon>Hypocreales</taxon>
        <taxon>Hypocreaceae</taxon>
        <taxon>Trichoderma</taxon>
    </lineage>
</organism>
<evidence type="ECO:0000313" key="2">
    <source>
        <dbReference type="EMBL" id="PTB58887.1"/>
    </source>
</evidence>
<keyword evidence="3" id="KW-1185">Reference proteome</keyword>
<dbReference type="GeneID" id="36628866"/>
<proteinExistence type="predicted"/>